<evidence type="ECO:0000313" key="5">
    <source>
        <dbReference type="Proteomes" id="UP000091956"/>
    </source>
</evidence>
<gene>
    <name evidence="4" type="ORF">VE01_07456</name>
</gene>
<feature type="domain" description="Diels-Alderase N-terminal" evidence="2">
    <location>
        <begin position="25"/>
        <end position="230"/>
    </location>
</feature>
<dbReference type="Pfam" id="PF24137">
    <property type="entry name" value="DA_N"/>
    <property type="match status" value="1"/>
</dbReference>
<evidence type="ECO:0000313" key="4">
    <source>
        <dbReference type="EMBL" id="OBT94959.1"/>
    </source>
</evidence>
<dbReference type="GeneID" id="28840842"/>
<dbReference type="RefSeq" id="XP_018128692.1">
    <property type="nucleotide sequence ID" value="XM_018276891.1"/>
</dbReference>
<sequence>MKNFLLGLSALFLAFVPPGLAHTAPSSITFSPLLYPGPVDVQFTSSPSAADGPRVFPINATTFDWWYFDAVSDDGTQAVTIIFFTSSYIGFSFNPTSAIDPLNIYVFANFPNGTSTSFPVPATSVTITTDGNGATGEWTGTGIGFQGAADLSTYNVTFDNALLGLSGSISLASRGPGHYYCGPLEAGLDEQVLSNIGWANVMPAADAVVDLTLSGQPLKFNGNGYHDKNWGDTPFTSALQSWYWGHATFGDYNIVFFDMVDAAGEEKVGGYALLNGEVIGSTCTTGMVIRPVGTPYPPTQSTALPTQLTINMTLNDGSTLSAVVTKVATQIDIKLYTRWIGTIKGTVHGVTQSGSSVWEQFAVNP</sequence>
<dbReference type="Pfam" id="PF25581">
    <property type="entry name" value="AsqO_C"/>
    <property type="match status" value="1"/>
</dbReference>
<reference evidence="4 5" key="1">
    <citation type="submission" date="2016-03" db="EMBL/GenBank/DDBJ databases">
        <title>Comparative genomics of Pseudogymnoascus destructans, the fungus causing white-nose syndrome of bats.</title>
        <authorList>
            <person name="Palmer J.M."/>
            <person name="Drees K.P."/>
            <person name="Foster J.T."/>
            <person name="Lindner D.L."/>
        </authorList>
    </citation>
    <scope>NUCLEOTIDE SEQUENCE [LARGE SCALE GENOMIC DNA]</scope>
    <source>
        <strain evidence="4 5">UAMH 10579</strain>
    </source>
</reference>
<name>A0A1B8GGI6_9PEZI</name>
<evidence type="ECO:0000256" key="1">
    <source>
        <dbReference type="SAM" id="SignalP"/>
    </source>
</evidence>
<evidence type="ECO:0000259" key="2">
    <source>
        <dbReference type="Pfam" id="PF24137"/>
    </source>
</evidence>
<feature type="chain" id="PRO_5008608559" description="AttH domain-containing protein" evidence="1">
    <location>
        <begin position="22"/>
        <end position="365"/>
    </location>
</feature>
<dbReference type="SUPFAM" id="SSF159245">
    <property type="entry name" value="AttH-like"/>
    <property type="match status" value="1"/>
</dbReference>
<dbReference type="Proteomes" id="UP000091956">
    <property type="component" value="Unassembled WGS sequence"/>
</dbReference>
<feature type="domain" description="AsqO/PenF-like C-terminal" evidence="3">
    <location>
        <begin position="237"/>
        <end position="362"/>
    </location>
</feature>
<dbReference type="AlphaFoldDB" id="A0A1B8GGI6"/>
<proteinExistence type="predicted"/>
<evidence type="ECO:0000259" key="3">
    <source>
        <dbReference type="Pfam" id="PF25581"/>
    </source>
</evidence>
<keyword evidence="1" id="KW-0732">Signal</keyword>
<evidence type="ECO:0008006" key="6">
    <source>
        <dbReference type="Google" id="ProtNLM"/>
    </source>
</evidence>
<accession>A0A1B8GGI6</accession>
<dbReference type="EMBL" id="KV460239">
    <property type="protein sequence ID" value="OBT94959.1"/>
    <property type="molecule type" value="Genomic_DNA"/>
</dbReference>
<reference evidence="5" key="2">
    <citation type="journal article" date="2018" name="Nat. Commun.">
        <title>Extreme sensitivity to ultraviolet light in the fungal pathogen causing white-nose syndrome of bats.</title>
        <authorList>
            <person name="Palmer J.M."/>
            <person name="Drees K.P."/>
            <person name="Foster J.T."/>
            <person name="Lindner D.L."/>
        </authorList>
    </citation>
    <scope>NUCLEOTIDE SEQUENCE [LARGE SCALE GENOMIC DNA]</scope>
    <source>
        <strain evidence="5">UAMH 10579</strain>
    </source>
</reference>
<dbReference type="InterPro" id="IPR056402">
    <property type="entry name" value="DA_N"/>
</dbReference>
<protein>
    <recommendedName>
        <fullName evidence="6">AttH domain-containing protein</fullName>
    </recommendedName>
</protein>
<feature type="signal peptide" evidence="1">
    <location>
        <begin position="1"/>
        <end position="21"/>
    </location>
</feature>
<organism evidence="4 5">
    <name type="scientific">Pseudogymnoascus verrucosus</name>
    <dbReference type="NCBI Taxonomy" id="342668"/>
    <lineage>
        <taxon>Eukaryota</taxon>
        <taxon>Fungi</taxon>
        <taxon>Dikarya</taxon>
        <taxon>Ascomycota</taxon>
        <taxon>Pezizomycotina</taxon>
        <taxon>Leotiomycetes</taxon>
        <taxon>Thelebolales</taxon>
        <taxon>Thelebolaceae</taxon>
        <taxon>Pseudogymnoascus</taxon>
    </lineage>
</organism>
<dbReference type="STRING" id="342668.A0A1B8GGI6"/>
<dbReference type="InterPro" id="IPR057722">
    <property type="entry name" value="AsqO/PenF-like_C"/>
</dbReference>
<keyword evidence="5" id="KW-1185">Reference proteome</keyword>